<dbReference type="InterPro" id="IPR036291">
    <property type="entry name" value="NAD(P)-bd_dom_sf"/>
</dbReference>
<dbReference type="Proteomes" id="UP001628179">
    <property type="component" value="Unassembled WGS sequence"/>
</dbReference>
<keyword evidence="5" id="KW-1185">Reference proteome</keyword>
<keyword evidence="2" id="KW-0521">NADP</keyword>
<dbReference type="Pfam" id="PF00106">
    <property type="entry name" value="adh_short"/>
    <property type="match status" value="1"/>
</dbReference>
<dbReference type="PANTHER" id="PTHR24320:SF236">
    <property type="entry name" value="SHORT-CHAIN DEHYDROGENASE-RELATED"/>
    <property type="match status" value="1"/>
</dbReference>
<comment type="similarity">
    <text evidence="1">Belongs to the short-chain dehydrogenases/reductases (SDR) family.</text>
</comment>
<sequence>MPSLESFRNFQNQSYPPLPTFTATDVPPGSQRGRVFIVTGGNSGIGFGLCKWLYATGATVYIASRSKERVEAAIRTIIVEAKPASTNGTLKCLDLDLNDLGSVKAAATSFGQQESKLDILWNNAGMGGNRVAKGQRTAQGLEPMMGIHCVATLLFTILLLPQLRAAAVAEKEANGGEFGGKTRVLWISSGMAETDTPKNGIDFPYLDGLCMDKVKNYSISKAGVWFLGREFARRYNSRGILSLPVNPGNLKTNAWEGTAAPIMWVFNAVMLYNAIYGSHTLLYAGLSPDLNMKHSGTHIIPWGRIRPDDEIVPRRDLLEAMKSIEEGGLGYASRLWEWCEMKWKPYV</sequence>
<dbReference type="PRINTS" id="PR00081">
    <property type="entry name" value="GDHRDH"/>
</dbReference>
<dbReference type="PANTHER" id="PTHR24320">
    <property type="entry name" value="RETINOL DEHYDROGENASE"/>
    <property type="match status" value="1"/>
</dbReference>
<dbReference type="PROSITE" id="PS00061">
    <property type="entry name" value="ADH_SHORT"/>
    <property type="match status" value="1"/>
</dbReference>
<comment type="caution">
    <text evidence="4">The sequence shown here is derived from an EMBL/GenBank/DDBJ whole genome shotgun (WGS) entry which is preliminary data.</text>
</comment>
<dbReference type="InterPro" id="IPR002347">
    <property type="entry name" value="SDR_fam"/>
</dbReference>
<evidence type="ECO:0000313" key="5">
    <source>
        <dbReference type="Proteomes" id="UP001628179"/>
    </source>
</evidence>
<dbReference type="GeneID" id="98170766"/>
<dbReference type="InterPro" id="IPR020904">
    <property type="entry name" value="Sc_DH/Rdtase_CS"/>
</dbReference>
<dbReference type="RefSeq" id="XP_070911544.1">
    <property type="nucleotide sequence ID" value="XM_071055443.1"/>
</dbReference>
<evidence type="ECO:0000256" key="3">
    <source>
        <dbReference type="ARBA" id="ARBA00023002"/>
    </source>
</evidence>
<protein>
    <submittedName>
        <fullName evidence="4">Uncharacterized protein</fullName>
    </submittedName>
</protein>
<accession>A0ABQ0FWD7</accession>
<name>A0ABQ0FWD7_9PEZI</name>
<organism evidence="4 5">
    <name type="scientific">Madurella fahalii</name>
    <dbReference type="NCBI Taxonomy" id="1157608"/>
    <lineage>
        <taxon>Eukaryota</taxon>
        <taxon>Fungi</taxon>
        <taxon>Dikarya</taxon>
        <taxon>Ascomycota</taxon>
        <taxon>Pezizomycotina</taxon>
        <taxon>Sordariomycetes</taxon>
        <taxon>Sordariomycetidae</taxon>
        <taxon>Sordariales</taxon>
        <taxon>Sordariales incertae sedis</taxon>
        <taxon>Madurella</taxon>
    </lineage>
</organism>
<evidence type="ECO:0000313" key="4">
    <source>
        <dbReference type="EMBL" id="GAB1309811.1"/>
    </source>
</evidence>
<reference evidence="4 5" key="1">
    <citation type="submission" date="2024-09" db="EMBL/GenBank/DDBJ databases">
        <title>Itraconazole resistance in Madurella fahalii resulting from another homologue of gene encoding cytochrome P450 14-alpha sterol demethylase (CYP51).</title>
        <authorList>
            <person name="Yoshioka I."/>
            <person name="Fahal A.H."/>
            <person name="Kaneko S."/>
            <person name="Yaguchi T."/>
        </authorList>
    </citation>
    <scope>NUCLEOTIDE SEQUENCE [LARGE SCALE GENOMIC DNA]</scope>
    <source>
        <strain evidence="4 5">IFM 68171</strain>
    </source>
</reference>
<dbReference type="SUPFAM" id="SSF51735">
    <property type="entry name" value="NAD(P)-binding Rossmann-fold domains"/>
    <property type="match status" value="1"/>
</dbReference>
<gene>
    <name evidence="4" type="ORF">MFIFM68171_00021</name>
</gene>
<keyword evidence="3" id="KW-0560">Oxidoreductase</keyword>
<dbReference type="EMBL" id="BAAFSV010000001">
    <property type="protein sequence ID" value="GAB1309811.1"/>
    <property type="molecule type" value="Genomic_DNA"/>
</dbReference>
<proteinExistence type="inferred from homology"/>
<dbReference type="Gene3D" id="3.40.50.720">
    <property type="entry name" value="NAD(P)-binding Rossmann-like Domain"/>
    <property type="match status" value="1"/>
</dbReference>
<evidence type="ECO:0000256" key="1">
    <source>
        <dbReference type="ARBA" id="ARBA00006484"/>
    </source>
</evidence>
<evidence type="ECO:0000256" key="2">
    <source>
        <dbReference type="ARBA" id="ARBA00022857"/>
    </source>
</evidence>